<dbReference type="GO" id="GO:0005634">
    <property type="term" value="C:nucleus"/>
    <property type="evidence" value="ECO:0007669"/>
    <property type="project" value="TreeGrafter"/>
</dbReference>
<dbReference type="GO" id="GO:0005524">
    <property type="term" value="F:ATP binding"/>
    <property type="evidence" value="ECO:0007669"/>
    <property type="project" value="InterPro"/>
</dbReference>
<dbReference type="Pfam" id="PF17667">
    <property type="entry name" value="Pkinase_fungal"/>
    <property type="match status" value="1"/>
</dbReference>
<dbReference type="PROSITE" id="PS50011">
    <property type="entry name" value="PROTEIN_KINASE_DOM"/>
    <property type="match status" value="1"/>
</dbReference>
<dbReference type="GO" id="GO:0044773">
    <property type="term" value="P:mitotic DNA damage checkpoint signaling"/>
    <property type="evidence" value="ECO:0007669"/>
    <property type="project" value="TreeGrafter"/>
</dbReference>
<dbReference type="Proteomes" id="UP000008064">
    <property type="component" value="Unassembled WGS sequence"/>
</dbReference>
<protein>
    <recommendedName>
        <fullName evidence="1">Protein kinase domain-containing protein</fullName>
    </recommendedName>
</protein>
<evidence type="ECO:0000259" key="1">
    <source>
        <dbReference type="PROSITE" id="PS50011"/>
    </source>
</evidence>
<reference evidence="2" key="1">
    <citation type="submission" date="2011-04" db="EMBL/GenBank/DDBJ databases">
        <title>Evolution of plant cell wall degrading machinery underlies the functional diversity of forest fungi.</title>
        <authorList>
            <consortium name="US DOE Joint Genome Institute (JGI-PGF)"/>
            <person name="Eastwood D.C."/>
            <person name="Floudas D."/>
            <person name="Binder M."/>
            <person name="Majcherczyk A."/>
            <person name="Schneider P."/>
            <person name="Aerts A."/>
            <person name="Asiegbu F.O."/>
            <person name="Baker S.E."/>
            <person name="Barry K."/>
            <person name="Bendiksby M."/>
            <person name="Blumentritt M."/>
            <person name="Coutinho P.M."/>
            <person name="Cullen D."/>
            <person name="Cullen D."/>
            <person name="Gathman A."/>
            <person name="Goodell B."/>
            <person name="Henrissat B."/>
            <person name="Ihrmark K."/>
            <person name="Kauserud H."/>
            <person name="Kohler A."/>
            <person name="LaButti K."/>
            <person name="Lapidus A."/>
            <person name="Lavin J.L."/>
            <person name="Lee Y.-H."/>
            <person name="Lindquist E."/>
            <person name="Lilly W."/>
            <person name="Lucas S."/>
            <person name="Morin E."/>
            <person name="Murat C."/>
            <person name="Oguiza J.A."/>
            <person name="Park J."/>
            <person name="Pisabarro A.G."/>
            <person name="Riley R."/>
            <person name="Rosling A."/>
            <person name="Salamov A."/>
            <person name="Schmidt O."/>
            <person name="Schmutz J."/>
            <person name="Skrede I."/>
            <person name="Stenlid J."/>
            <person name="Wiebenga A."/>
            <person name="Xie X."/>
            <person name="Kues U."/>
            <person name="Hibbett D.S."/>
            <person name="Hoffmeister D."/>
            <person name="Hogberg N."/>
            <person name="Martin F."/>
            <person name="Grigoriev I.V."/>
            <person name="Watkinson S.C."/>
        </authorList>
    </citation>
    <scope>NUCLEOTIDE SEQUENCE</scope>
    <source>
        <strain evidence="2">S7.9</strain>
    </source>
</reference>
<dbReference type="SUPFAM" id="SSF56112">
    <property type="entry name" value="Protein kinase-like (PK-like)"/>
    <property type="match status" value="1"/>
</dbReference>
<dbReference type="InterPro" id="IPR011009">
    <property type="entry name" value="Kinase-like_dom_sf"/>
</dbReference>
<dbReference type="GO" id="GO:0004674">
    <property type="term" value="F:protein serine/threonine kinase activity"/>
    <property type="evidence" value="ECO:0007669"/>
    <property type="project" value="TreeGrafter"/>
</dbReference>
<dbReference type="InterPro" id="IPR000719">
    <property type="entry name" value="Prot_kinase_dom"/>
</dbReference>
<organism>
    <name type="scientific">Serpula lacrymans var. lacrymans (strain S7.9)</name>
    <name type="common">Dry rot fungus</name>
    <dbReference type="NCBI Taxonomy" id="578457"/>
    <lineage>
        <taxon>Eukaryota</taxon>
        <taxon>Fungi</taxon>
        <taxon>Dikarya</taxon>
        <taxon>Basidiomycota</taxon>
        <taxon>Agaricomycotina</taxon>
        <taxon>Agaricomycetes</taxon>
        <taxon>Agaricomycetidae</taxon>
        <taxon>Boletales</taxon>
        <taxon>Coniophorineae</taxon>
        <taxon>Serpulaceae</taxon>
        <taxon>Serpula</taxon>
    </lineage>
</organism>
<accession>F8NL52</accession>
<feature type="domain" description="Protein kinase" evidence="1">
    <location>
        <begin position="1"/>
        <end position="212"/>
    </location>
</feature>
<dbReference type="PANTHER" id="PTHR44167">
    <property type="entry name" value="OVARIAN-SPECIFIC SERINE/THREONINE-PROTEIN KINASE LOK-RELATED"/>
    <property type="match status" value="1"/>
</dbReference>
<gene>
    <name evidence="2" type="ORF">SERLADRAFT_366534</name>
</gene>
<dbReference type="Gene3D" id="1.10.510.10">
    <property type="entry name" value="Transferase(Phosphotransferase) domain 1"/>
    <property type="match status" value="1"/>
</dbReference>
<dbReference type="KEGG" id="sla:SERLADRAFT_366534"/>
<dbReference type="RefSeq" id="XP_007315067.1">
    <property type="nucleotide sequence ID" value="XM_007315005.1"/>
</dbReference>
<dbReference type="InterPro" id="IPR040976">
    <property type="entry name" value="Pkinase_fungal"/>
</dbReference>
<sequence>MTSLANIICCLKDTLKALYYMHKVGWVHRDVSIGNALWITNNNNQCTGKLADFEYAKCIYSDKSHDVRTGTPHFMAVEVDAKCYLFITWGYGEKLLSTPPFRMNGLHDIESVWWILLWVIFYYTDQNHPTVDPGNQRNTLQAIFPGVLGQSSRLMVAKTCKPISKFLRQFASHLQESYWTAEESIMTIKFEDTLESVHRETAKNLLNVHNAYAHEDASNVILCPLDRFLTRKRSNSEVQTSPTMQEKRRR</sequence>
<name>F8NL52_SERL9</name>
<dbReference type="EMBL" id="GL945430">
    <property type="protein sequence ID" value="EGO28868.1"/>
    <property type="molecule type" value="Genomic_DNA"/>
</dbReference>
<dbReference type="HOGENOM" id="CLU_077203_0_0_1"/>
<dbReference type="OrthoDB" id="3271139at2759"/>
<proteinExistence type="predicted"/>
<dbReference type="AlphaFoldDB" id="F8NL52"/>
<evidence type="ECO:0000313" key="2">
    <source>
        <dbReference type="EMBL" id="EGO28868.1"/>
    </source>
</evidence>
<dbReference type="GeneID" id="18810153"/>
<dbReference type="PANTHER" id="PTHR44167:SF24">
    <property type="entry name" value="SERINE_THREONINE-PROTEIN KINASE CHK2"/>
    <property type="match status" value="1"/>
</dbReference>